<evidence type="ECO:0000256" key="14">
    <source>
        <dbReference type="ARBA" id="ARBA00023242"/>
    </source>
</evidence>
<keyword evidence="12" id="KW-0805">Transcription regulation</keyword>
<dbReference type="OrthoDB" id="1164111at2759"/>
<dbReference type="EC" id="3.1.13.4" evidence="5"/>
<gene>
    <name evidence="16" type="ORF">IMG5_079820</name>
</gene>
<dbReference type="PANTHER" id="PTHR10797">
    <property type="entry name" value="CCR4-NOT TRANSCRIPTION COMPLEX SUBUNIT"/>
    <property type="match status" value="1"/>
</dbReference>
<dbReference type="GeneID" id="14902915"/>
<evidence type="ECO:0000256" key="8">
    <source>
        <dbReference type="ARBA" id="ARBA00022723"/>
    </source>
</evidence>
<keyword evidence="13" id="KW-0804">Transcription</keyword>
<dbReference type="GO" id="GO:0005737">
    <property type="term" value="C:cytoplasm"/>
    <property type="evidence" value="ECO:0007669"/>
    <property type="project" value="UniProtKB-SubCell"/>
</dbReference>
<keyword evidence="9" id="KW-0378">Hydrolase</keyword>
<keyword evidence="7" id="KW-0540">Nuclease</keyword>
<dbReference type="InterPro" id="IPR036397">
    <property type="entry name" value="RNaseH_sf"/>
</dbReference>
<keyword evidence="17" id="KW-1185">Reference proteome</keyword>
<feature type="region of interest" description="Disordered" evidence="15">
    <location>
        <begin position="255"/>
        <end position="287"/>
    </location>
</feature>
<keyword evidence="11" id="KW-0694">RNA-binding</keyword>
<dbReference type="GO" id="GO:0004535">
    <property type="term" value="F:poly(A)-specific ribonuclease activity"/>
    <property type="evidence" value="ECO:0007669"/>
    <property type="project" value="UniProtKB-EC"/>
</dbReference>
<evidence type="ECO:0000256" key="4">
    <source>
        <dbReference type="ARBA" id="ARBA00008372"/>
    </source>
</evidence>
<evidence type="ECO:0000256" key="3">
    <source>
        <dbReference type="ARBA" id="ARBA00004496"/>
    </source>
</evidence>
<accession>G0R6P2</accession>
<dbReference type="OMA" id="HLMRYCA"/>
<keyword evidence="8" id="KW-0479">Metal-binding</keyword>
<comment type="catalytic activity">
    <reaction evidence="1">
        <text>Exonucleolytic cleavage of poly(A) to 5'-AMP.</text>
        <dbReference type="EC" id="3.1.13.4"/>
    </reaction>
</comment>
<keyword evidence="6" id="KW-0963">Cytoplasm</keyword>
<dbReference type="RefSeq" id="XP_004023748.1">
    <property type="nucleotide sequence ID" value="XM_004023699.1"/>
</dbReference>
<dbReference type="GO" id="GO:0005634">
    <property type="term" value="C:nucleus"/>
    <property type="evidence" value="ECO:0007669"/>
    <property type="project" value="UniProtKB-SubCell"/>
</dbReference>
<dbReference type="eggNOG" id="KOG0304">
    <property type="taxonomic scope" value="Eukaryota"/>
</dbReference>
<keyword evidence="14" id="KW-0539">Nucleus</keyword>
<evidence type="ECO:0000256" key="5">
    <source>
        <dbReference type="ARBA" id="ARBA00012161"/>
    </source>
</evidence>
<evidence type="ECO:0000256" key="13">
    <source>
        <dbReference type="ARBA" id="ARBA00023163"/>
    </source>
</evidence>
<evidence type="ECO:0000256" key="2">
    <source>
        <dbReference type="ARBA" id="ARBA00004123"/>
    </source>
</evidence>
<evidence type="ECO:0000313" key="17">
    <source>
        <dbReference type="Proteomes" id="UP000008983"/>
    </source>
</evidence>
<proteinExistence type="inferred from homology"/>
<dbReference type="Pfam" id="PF04857">
    <property type="entry name" value="CAF1"/>
    <property type="match status" value="1"/>
</dbReference>
<feature type="compositionally biased region" description="Polar residues" evidence="15">
    <location>
        <begin position="276"/>
        <end position="287"/>
    </location>
</feature>
<dbReference type="InterPro" id="IPR012337">
    <property type="entry name" value="RNaseH-like_sf"/>
</dbReference>
<dbReference type="InParanoid" id="G0R6P2"/>
<evidence type="ECO:0000256" key="12">
    <source>
        <dbReference type="ARBA" id="ARBA00023015"/>
    </source>
</evidence>
<comment type="similarity">
    <text evidence="4">Belongs to the CAF1 family.</text>
</comment>
<feature type="compositionally biased region" description="Low complexity" evidence="15">
    <location>
        <begin position="255"/>
        <end position="275"/>
    </location>
</feature>
<evidence type="ECO:0000313" key="16">
    <source>
        <dbReference type="EMBL" id="EGR26864.1"/>
    </source>
</evidence>
<dbReference type="InterPro" id="IPR006941">
    <property type="entry name" value="RNase_CAF1"/>
</dbReference>
<organism evidence="16 17">
    <name type="scientific">Ichthyophthirius multifiliis</name>
    <name type="common">White spot disease agent</name>
    <name type="synonym">Ich</name>
    <dbReference type="NCBI Taxonomy" id="5932"/>
    <lineage>
        <taxon>Eukaryota</taxon>
        <taxon>Sar</taxon>
        <taxon>Alveolata</taxon>
        <taxon>Ciliophora</taxon>
        <taxon>Intramacronucleata</taxon>
        <taxon>Oligohymenophorea</taxon>
        <taxon>Hymenostomatida</taxon>
        <taxon>Ophryoglenina</taxon>
        <taxon>Ichthyophthirius</taxon>
    </lineage>
</organism>
<evidence type="ECO:0000256" key="6">
    <source>
        <dbReference type="ARBA" id="ARBA00022490"/>
    </source>
</evidence>
<evidence type="ECO:0000256" key="7">
    <source>
        <dbReference type="ARBA" id="ARBA00022722"/>
    </source>
</evidence>
<dbReference type="InterPro" id="IPR039637">
    <property type="entry name" value="CNOT7/CNOT8/Pop2"/>
</dbReference>
<dbReference type="GO" id="GO:0046872">
    <property type="term" value="F:metal ion binding"/>
    <property type="evidence" value="ECO:0007669"/>
    <property type="project" value="UniProtKB-KW"/>
</dbReference>
<evidence type="ECO:0000256" key="11">
    <source>
        <dbReference type="ARBA" id="ARBA00022884"/>
    </source>
</evidence>
<protein>
    <recommendedName>
        <fullName evidence="5">poly(A)-specific ribonuclease</fullName>
        <ecNumber evidence="5">3.1.13.4</ecNumber>
    </recommendedName>
</protein>
<dbReference type="SUPFAM" id="SSF53098">
    <property type="entry name" value="Ribonuclease H-like"/>
    <property type="match status" value="1"/>
</dbReference>
<dbReference type="Gene3D" id="3.30.420.10">
    <property type="entry name" value="Ribonuclease H-like superfamily/Ribonuclease H"/>
    <property type="match status" value="1"/>
</dbReference>
<evidence type="ECO:0000256" key="9">
    <source>
        <dbReference type="ARBA" id="ARBA00022801"/>
    </source>
</evidence>
<evidence type="ECO:0000256" key="15">
    <source>
        <dbReference type="SAM" id="MobiDB-lite"/>
    </source>
</evidence>
<dbReference type="STRING" id="857967.G0R6P2"/>
<dbReference type="GO" id="GO:0003723">
    <property type="term" value="F:RNA binding"/>
    <property type="evidence" value="ECO:0007669"/>
    <property type="project" value="UniProtKB-KW"/>
</dbReference>
<comment type="subcellular location">
    <subcellularLocation>
        <location evidence="3">Cytoplasm</location>
    </subcellularLocation>
    <subcellularLocation>
        <location evidence="2">Nucleus</location>
    </subcellularLocation>
</comment>
<evidence type="ECO:0000256" key="1">
    <source>
        <dbReference type="ARBA" id="ARBA00001663"/>
    </source>
</evidence>
<dbReference type="Proteomes" id="UP000008983">
    <property type="component" value="Unassembled WGS sequence"/>
</dbReference>
<dbReference type="AlphaFoldDB" id="G0R6P2"/>
<evidence type="ECO:0000256" key="10">
    <source>
        <dbReference type="ARBA" id="ARBA00022839"/>
    </source>
</evidence>
<dbReference type="GO" id="GO:0030014">
    <property type="term" value="C:CCR4-NOT complex"/>
    <property type="evidence" value="ECO:0007669"/>
    <property type="project" value="InterPro"/>
</dbReference>
<dbReference type="EMBL" id="GL984412">
    <property type="protein sequence ID" value="EGR26864.1"/>
    <property type="molecule type" value="Genomic_DNA"/>
</dbReference>
<sequence>MIQLGLTFAKSDGTFPQKCTFQFNFAFNKNKDNNTKEAIKFLEESGIKFDMHQKQGIQLADFAEMFFGCGLLCNEDITWITFHGGFDFAYFLKLLIDSKLPNTCKEFYEQFYLYFPQTIDVKLVIQEIEGYKYKYLGLERLSKNLQIDRIGPQHQAGSDSLLTMKVFLKLKEKNSISQCYNQIFGLNELEDEKSYMNQQQQYITDYPPNMFGQNIMDNYYYQQQSVIGDQYYFQEYQQLAQNQIPAQYANYIPNRNYSGNTYNNGNNEQNKQNSNAGQQPKKNPSQR</sequence>
<keyword evidence="10" id="KW-0269">Exonuclease</keyword>
<name>G0R6P2_ICHMU</name>
<reference evidence="16 17" key="1">
    <citation type="submission" date="2011-07" db="EMBL/GenBank/DDBJ databases">
        <authorList>
            <person name="Coyne R."/>
            <person name="Brami D."/>
            <person name="Johnson J."/>
            <person name="Hostetler J."/>
            <person name="Hannick L."/>
            <person name="Clark T."/>
            <person name="Cassidy-Hanley D."/>
            <person name="Inman J."/>
        </authorList>
    </citation>
    <scope>NUCLEOTIDE SEQUENCE [LARGE SCALE GENOMIC DNA]</scope>
    <source>
        <strain evidence="16 17">G5</strain>
    </source>
</reference>